<organism evidence="2 3">
    <name type="scientific">Anaeramoeba flamelloides</name>
    <dbReference type="NCBI Taxonomy" id="1746091"/>
    <lineage>
        <taxon>Eukaryota</taxon>
        <taxon>Metamonada</taxon>
        <taxon>Anaeramoebidae</taxon>
        <taxon>Anaeramoeba</taxon>
    </lineage>
</organism>
<keyword evidence="3" id="KW-1185">Reference proteome</keyword>
<dbReference type="EMBL" id="JAOAOG010000173">
    <property type="protein sequence ID" value="KAJ6242834.1"/>
    <property type="molecule type" value="Genomic_DNA"/>
</dbReference>
<evidence type="ECO:0000256" key="1">
    <source>
        <dbReference type="SAM" id="MobiDB-lite"/>
    </source>
</evidence>
<name>A0ABQ8YE69_9EUKA</name>
<feature type="compositionally biased region" description="Basic and acidic residues" evidence="1">
    <location>
        <begin position="35"/>
        <end position="46"/>
    </location>
</feature>
<proteinExistence type="predicted"/>
<comment type="caution">
    <text evidence="2">The sequence shown here is derived from an EMBL/GenBank/DDBJ whole genome shotgun (WGS) entry which is preliminary data.</text>
</comment>
<evidence type="ECO:0000313" key="3">
    <source>
        <dbReference type="Proteomes" id="UP001150062"/>
    </source>
</evidence>
<evidence type="ECO:0000313" key="2">
    <source>
        <dbReference type="EMBL" id="KAJ6242834.1"/>
    </source>
</evidence>
<protein>
    <submittedName>
        <fullName evidence="2">Uncharacterized protein</fullName>
    </submittedName>
</protein>
<feature type="region of interest" description="Disordered" evidence="1">
    <location>
        <begin position="24"/>
        <end position="56"/>
    </location>
</feature>
<accession>A0ABQ8YE69</accession>
<gene>
    <name evidence="2" type="ORF">M0813_02684</name>
</gene>
<feature type="compositionally biased region" description="Basic residues" evidence="1">
    <location>
        <begin position="47"/>
        <end position="56"/>
    </location>
</feature>
<sequence>MSKEKKLKAEIVFESDETRVLRNKIRHQEEQEELDEKKKLEREQERRRRRISNQKKFKKYQSMIKRIAFSNETADRLHTLKKKSQKTNSDFLNILLDNFEQNEKKRKRKKKEINKRKFIKIDEKTKFYLFPLDLINSIHNQKIRKIKEYRINHCCKIETINEEENIISIFNPSNTMNNNCVSKMDLKS</sequence>
<reference evidence="2" key="1">
    <citation type="submission" date="2022-08" db="EMBL/GenBank/DDBJ databases">
        <title>Novel sulfate-reducing endosymbionts in the free-living metamonad Anaeramoeba.</title>
        <authorList>
            <person name="Jerlstrom-Hultqvist J."/>
            <person name="Cepicka I."/>
            <person name="Gallot-Lavallee L."/>
            <person name="Salas-Leiva D."/>
            <person name="Curtis B.A."/>
            <person name="Zahonova K."/>
            <person name="Pipaliya S."/>
            <person name="Dacks J."/>
            <person name="Roger A.J."/>
        </authorList>
    </citation>
    <scope>NUCLEOTIDE SEQUENCE</scope>
    <source>
        <strain evidence="2">Schooner1</strain>
    </source>
</reference>
<dbReference type="Proteomes" id="UP001150062">
    <property type="component" value="Unassembled WGS sequence"/>
</dbReference>